<evidence type="ECO:0000256" key="2">
    <source>
        <dbReference type="ARBA" id="ARBA00022519"/>
    </source>
</evidence>
<dbReference type="GO" id="GO:0005886">
    <property type="term" value="C:plasma membrane"/>
    <property type="evidence" value="ECO:0007669"/>
    <property type="project" value="UniProtKB-SubCell"/>
</dbReference>
<comment type="subcellular location">
    <subcellularLocation>
        <location evidence="1">Cell inner membrane</location>
        <topology evidence="1">Multi-pass membrane protein</topology>
    </subcellularLocation>
</comment>
<protein>
    <submittedName>
        <fullName evidence="8">Major facilitator family transport protein</fullName>
    </submittedName>
</protein>
<keyword evidence="5 6" id="KW-0472">Membrane</keyword>
<dbReference type="Gene3D" id="3.30.70.100">
    <property type="match status" value="1"/>
</dbReference>
<evidence type="ECO:0000313" key="8">
    <source>
        <dbReference type="EMBL" id="SQI26788.1"/>
    </source>
</evidence>
<evidence type="ECO:0000256" key="5">
    <source>
        <dbReference type="ARBA" id="ARBA00023136"/>
    </source>
</evidence>
<proteinExistence type="predicted"/>
<keyword evidence="3 6" id="KW-0812">Transmembrane</keyword>
<dbReference type="EMBL" id="LS483466">
    <property type="protein sequence ID" value="SQI26788.1"/>
    <property type="molecule type" value="Genomic_DNA"/>
</dbReference>
<evidence type="ECO:0000259" key="7">
    <source>
        <dbReference type="Pfam" id="PF21987"/>
    </source>
</evidence>
<dbReference type="InterPro" id="IPR036259">
    <property type="entry name" value="MFS_trans_sf"/>
</dbReference>
<dbReference type="Pfam" id="PF07690">
    <property type="entry name" value="MFS_1"/>
    <property type="match status" value="1"/>
</dbReference>
<reference evidence="8 9" key="1">
    <citation type="submission" date="2018-06" db="EMBL/GenBank/DDBJ databases">
        <authorList>
            <consortium name="Pathogen Informatics"/>
            <person name="Doyle S."/>
        </authorList>
    </citation>
    <scope>NUCLEOTIDE SEQUENCE [LARGE SCALE GENOMIC DNA]</scope>
    <source>
        <strain evidence="8 9">NCTC7307</strain>
    </source>
</reference>
<organism evidence="8 9">
    <name type="scientific">Salmonella enterica subsp. arizonae</name>
    <dbReference type="NCBI Taxonomy" id="59203"/>
    <lineage>
        <taxon>Bacteria</taxon>
        <taxon>Pseudomonadati</taxon>
        <taxon>Pseudomonadota</taxon>
        <taxon>Gammaproteobacteria</taxon>
        <taxon>Enterobacterales</taxon>
        <taxon>Enterobacteriaceae</taxon>
        <taxon>Salmonella</taxon>
    </lineage>
</organism>
<dbReference type="GO" id="GO:0022857">
    <property type="term" value="F:transmembrane transporter activity"/>
    <property type="evidence" value="ECO:0007669"/>
    <property type="project" value="InterPro"/>
</dbReference>
<keyword evidence="9" id="KW-1185">Reference proteome</keyword>
<keyword evidence="2" id="KW-0997">Cell inner membrane</keyword>
<name>A0A2X4TVU0_SALER</name>
<dbReference type="InterPro" id="IPR011701">
    <property type="entry name" value="MFS"/>
</dbReference>
<sequence length="148" mass="15821">MAYNSFSSPFNLMEALLPSLISKESPAGYKGTAMGVYSTSQFLGVALGGSLGGWIDGTFDGQTVFLAGAVLAIVWLAVASTMKEPPYVSSLRVEIPADIVADDRLKQRLLSMKGVSEALIVAEEHSAYVKIDSKVTNRFEVEQLISKG</sequence>
<dbReference type="SUPFAM" id="SSF103473">
    <property type="entry name" value="MFS general substrate transporter"/>
    <property type="match status" value="1"/>
</dbReference>
<dbReference type="Proteomes" id="UP000248731">
    <property type="component" value="Chromosome 1"/>
</dbReference>
<feature type="transmembrane region" description="Helical" evidence="6">
    <location>
        <begin position="64"/>
        <end position="82"/>
    </location>
</feature>
<feature type="domain" description="YajR YAM" evidence="7">
    <location>
        <begin position="91"/>
        <end position="145"/>
    </location>
</feature>
<dbReference type="Gene3D" id="1.20.1250.20">
    <property type="entry name" value="MFS general substrate transporter like domains"/>
    <property type="match status" value="1"/>
</dbReference>
<evidence type="ECO:0000256" key="6">
    <source>
        <dbReference type="SAM" id="Phobius"/>
    </source>
</evidence>
<dbReference type="AlphaFoldDB" id="A0A2X4TVU0"/>
<evidence type="ECO:0000256" key="4">
    <source>
        <dbReference type="ARBA" id="ARBA00022989"/>
    </source>
</evidence>
<dbReference type="InterPro" id="IPR054152">
    <property type="entry name" value="YajR_YAM"/>
</dbReference>
<keyword evidence="4 6" id="KW-1133">Transmembrane helix</keyword>
<accession>A0A2X4TVU0</accession>
<evidence type="ECO:0000256" key="1">
    <source>
        <dbReference type="ARBA" id="ARBA00004429"/>
    </source>
</evidence>
<evidence type="ECO:0000313" key="9">
    <source>
        <dbReference type="Proteomes" id="UP000248731"/>
    </source>
</evidence>
<evidence type="ECO:0000256" key="3">
    <source>
        <dbReference type="ARBA" id="ARBA00022692"/>
    </source>
</evidence>
<gene>
    <name evidence="8" type="primary">yajR_3</name>
    <name evidence="8" type="ORF">NCTC7307_04159</name>
</gene>
<keyword evidence="2" id="KW-1003">Cell membrane</keyword>
<dbReference type="Pfam" id="PF21987">
    <property type="entry name" value="YajR_YAM"/>
    <property type="match status" value="1"/>
</dbReference>